<dbReference type="InterPro" id="IPR058533">
    <property type="entry name" value="Cation_efflux_TM"/>
</dbReference>
<evidence type="ECO:0000313" key="13">
    <source>
        <dbReference type="Proteomes" id="UP000825729"/>
    </source>
</evidence>
<dbReference type="PROSITE" id="PS51257">
    <property type="entry name" value="PROKAR_LIPOPROTEIN"/>
    <property type="match status" value="1"/>
</dbReference>
<sequence length="509" mass="55478">MRSCSLCSLSAACISASCSSTVLVEVIIAAILTVSVGGAVPNADRSGEILAGDRIGEMVVGVLGCGEVVVGDRSGEPAAVDWMRQVVLEDDWLAVATPGYLPKLWKVLFLQEPMENQNVPRQSREGQLEIEFSGESLVINASKSNKPCLFCADEPACWFSKQVNSASVSKENATSSRKLWGLISLSLFFMAVEIVGGVKANSLAVLTDAAHMLVDVAAYAVSLFSIRASGWHPTRSLSYGYFRAEVLGGLVSMLTVWLLCVFLIYEATERFLHNEGKIDGRLMFCTATFGFVINSIMAVWLGHEHGHEHSHHHGHKHEQEHKHGELHSDCHVKEKLEPLTDEKANLISSSLGVQQCEVKQTAQKNMNIQGAYLHILGDLIQSAGLMIGGAIIWAKPGLLIIDLICTLVFSFLVLWTTKRMLRSILGILMEGTPDGVDTAVLEAGLRNVDGVSGIHDLHVSSLSMGKVLLTCHATAEPGYSSKEILRKMKNYCEHKYKISHVTIQIEQDS</sequence>
<dbReference type="Pfam" id="PF01545">
    <property type="entry name" value="Cation_efflux"/>
    <property type="match status" value="1"/>
</dbReference>
<dbReference type="Pfam" id="PF16916">
    <property type="entry name" value="ZT_dimer"/>
    <property type="match status" value="1"/>
</dbReference>
<dbReference type="NCBIfam" id="TIGR01297">
    <property type="entry name" value="CDF"/>
    <property type="match status" value="1"/>
</dbReference>
<dbReference type="AlphaFoldDB" id="A0AAV7EW07"/>
<evidence type="ECO:0000256" key="5">
    <source>
        <dbReference type="ARBA" id="ARBA00022906"/>
    </source>
</evidence>
<organism evidence="12 13">
    <name type="scientific">Aristolochia fimbriata</name>
    <name type="common">White veined hardy Dutchman's pipe vine</name>
    <dbReference type="NCBI Taxonomy" id="158543"/>
    <lineage>
        <taxon>Eukaryota</taxon>
        <taxon>Viridiplantae</taxon>
        <taxon>Streptophyta</taxon>
        <taxon>Embryophyta</taxon>
        <taxon>Tracheophyta</taxon>
        <taxon>Spermatophyta</taxon>
        <taxon>Magnoliopsida</taxon>
        <taxon>Magnoliidae</taxon>
        <taxon>Piperales</taxon>
        <taxon>Aristolochiaceae</taxon>
        <taxon>Aristolochia</taxon>
    </lineage>
</organism>
<dbReference type="InterPro" id="IPR027470">
    <property type="entry name" value="Cation_efflux_CTD"/>
</dbReference>
<dbReference type="GO" id="GO:0005385">
    <property type="term" value="F:zinc ion transmembrane transporter activity"/>
    <property type="evidence" value="ECO:0007669"/>
    <property type="project" value="TreeGrafter"/>
</dbReference>
<dbReference type="SUPFAM" id="SSF160240">
    <property type="entry name" value="Cation efflux protein cytoplasmic domain-like"/>
    <property type="match status" value="1"/>
</dbReference>
<keyword evidence="13" id="KW-1185">Reference proteome</keyword>
<evidence type="ECO:0000256" key="1">
    <source>
        <dbReference type="ARBA" id="ARBA00004141"/>
    </source>
</evidence>
<keyword evidence="4 9" id="KW-0812">Transmembrane</keyword>
<feature type="transmembrane region" description="Helical" evidence="9">
    <location>
        <begin position="371"/>
        <end position="392"/>
    </location>
</feature>
<protein>
    <submittedName>
        <fullName evidence="12">Uncharacterized protein</fullName>
    </submittedName>
</protein>
<keyword evidence="6 9" id="KW-1133">Transmembrane helix</keyword>
<keyword evidence="5" id="KW-0862">Zinc</keyword>
<evidence type="ECO:0000313" key="12">
    <source>
        <dbReference type="EMBL" id="KAG9453065.1"/>
    </source>
</evidence>
<evidence type="ECO:0000256" key="6">
    <source>
        <dbReference type="ARBA" id="ARBA00022989"/>
    </source>
</evidence>
<feature type="transmembrane region" description="Helical" evidence="9">
    <location>
        <begin position="179"/>
        <end position="198"/>
    </location>
</feature>
<dbReference type="Proteomes" id="UP000825729">
    <property type="component" value="Unassembled WGS sequence"/>
</dbReference>
<feature type="transmembrane region" description="Helical" evidence="9">
    <location>
        <begin position="398"/>
        <end position="415"/>
    </location>
</feature>
<gene>
    <name evidence="12" type="ORF">H6P81_005969</name>
</gene>
<evidence type="ECO:0000259" key="10">
    <source>
        <dbReference type="Pfam" id="PF01545"/>
    </source>
</evidence>
<feature type="domain" description="Cation efflux protein cytoplasmic" evidence="11">
    <location>
        <begin position="433"/>
        <end position="507"/>
    </location>
</feature>
<feature type="domain" description="Cation efflux protein transmembrane" evidence="10">
    <location>
        <begin position="183"/>
        <end position="429"/>
    </location>
</feature>
<feature type="transmembrane region" description="Helical" evidence="9">
    <location>
        <begin position="246"/>
        <end position="265"/>
    </location>
</feature>
<feature type="transmembrane region" description="Helical" evidence="9">
    <location>
        <begin position="205"/>
        <end position="226"/>
    </location>
</feature>
<evidence type="ECO:0000259" key="11">
    <source>
        <dbReference type="Pfam" id="PF16916"/>
    </source>
</evidence>
<keyword evidence="5" id="KW-0864">Zinc transport</keyword>
<dbReference type="SUPFAM" id="SSF161111">
    <property type="entry name" value="Cation efflux protein transmembrane domain-like"/>
    <property type="match status" value="1"/>
</dbReference>
<evidence type="ECO:0000256" key="4">
    <source>
        <dbReference type="ARBA" id="ARBA00022692"/>
    </source>
</evidence>
<comment type="subcellular location">
    <subcellularLocation>
        <location evidence="1">Membrane</location>
        <topology evidence="1">Multi-pass membrane protein</topology>
    </subcellularLocation>
</comment>
<dbReference type="GO" id="GO:0005773">
    <property type="term" value="C:vacuole"/>
    <property type="evidence" value="ECO:0007669"/>
    <property type="project" value="TreeGrafter"/>
</dbReference>
<dbReference type="EMBL" id="JAINDJ010000003">
    <property type="protein sequence ID" value="KAG9453065.1"/>
    <property type="molecule type" value="Genomic_DNA"/>
</dbReference>
<dbReference type="InterPro" id="IPR002524">
    <property type="entry name" value="Cation_efflux"/>
</dbReference>
<dbReference type="GO" id="GO:0005886">
    <property type="term" value="C:plasma membrane"/>
    <property type="evidence" value="ECO:0007669"/>
    <property type="project" value="TreeGrafter"/>
</dbReference>
<comment type="similarity">
    <text evidence="2">Belongs to the cation diffusion facilitator (CDF) transporter (TC 2.A.4) family. SLC30A subfamily.</text>
</comment>
<dbReference type="InterPro" id="IPR036837">
    <property type="entry name" value="Cation_efflux_CTD_sf"/>
</dbReference>
<dbReference type="PANTHER" id="PTHR11562">
    <property type="entry name" value="CATION EFFLUX PROTEIN/ ZINC TRANSPORTER"/>
    <property type="match status" value="1"/>
</dbReference>
<reference evidence="12 13" key="1">
    <citation type="submission" date="2021-07" db="EMBL/GenBank/DDBJ databases">
        <title>The Aristolochia fimbriata genome: insights into angiosperm evolution, floral development and chemical biosynthesis.</title>
        <authorList>
            <person name="Jiao Y."/>
        </authorList>
    </citation>
    <scope>NUCLEOTIDE SEQUENCE [LARGE SCALE GENOMIC DNA]</scope>
    <source>
        <strain evidence="12">IBCAS-2021</strain>
        <tissue evidence="12">Leaf</tissue>
    </source>
</reference>
<evidence type="ECO:0000256" key="2">
    <source>
        <dbReference type="ARBA" id="ARBA00008873"/>
    </source>
</evidence>
<evidence type="ECO:0000256" key="3">
    <source>
        <dbReference type="ARBA" id="ARBA00022448"/>
    </source>
</evidence>
<keyword evidence="7" id="KW-0406">Ion transport</keyword>
<proteinExistence type="inferred from homology"/>
<comment type="caution">
    <text evidence="12">The sequence shown here is derived from an EMBL/GenBank/DDBJ whole genome shotgun (WGS) entry which is preliminary data.</text>
</comment>
<keyword evidence="3" id="KW-0813">Transport</keyword>
<evidence type="ECO:0000256" key="7">
    <source>
        <dbReference type="ARBA" id="ARBA00023065"/>
    </source>
</evidence>
<accession>A0AAV7EW07</accession>
<keyword evidence="8 9" id="KW-0472">Membrane</keyword>
<dbReference type="InterPro" id="IPR027469">
    <property type="entry name" value="Cation_efflux_TMD_sf"/>
</dbReference>
<name>A0AAV7EW07_ARIFI</name>
<evidence type="ECO:0000256" key="8">
    <source>
        <dbReference type="ARBA" id="ARBA00023136"/>
    </source>
</evidence>
<dbReference type="PANTHER" id="PTHR11562:SF54">
    <property type="entry name" value="METAL TOLERANCE PROTEIN B"/>
    <property type="match status" value="1"/>
</dbReference>
<dbReference type="Gene3D" id="1.20.1510.10">
    <property type="entry name" value="Cation efflux protein transmembrane domain"/>
    <property type="match status" value="1"/>
</dbReference>
<dbReference type="InterPro" id="IPR050681">
    <property type="entry name" value="CDF/SLC30A"/>
</dbReference>
<evidence type="ECO:0000256" key="9">
    <source>
        <dbReference type="SAM" id="Phobius"/>
    </source>
</evidence>